<dbReference type="InterPro" id="IPR000331">
    <property type="entry name" value="Rap/Ran_GAP_dom"/>
</dbReference>
<feature type="compositionally biased region" description="Polar residues" evidence="4">
    <location>
        <begin position="287"/>
        <end position="304"/>
    </location>
</feature>
<keyword evidence="1" id="KW-0343">GTPase activation</keyword>
<dbReference type="Gene3D" id="6.10.140.210">
    <property type="match status" value="1"/>
</dbReference>
<feature type="compositionally biased region" description="Polar residues" evidence="4">
    <location>
        <begin position="182"/>
        <end position="196"/>
    </location>
</feature>
<evidence type="ECO:0000313" key="11">
    <source>
        <dbReference type="RefSeq" id="XP_055879106.1"/>
    </source>
</evidence>
<dbReference type="InterPro" id="IPR001478">
    <property type="entry name" value="PDZ"/>
</dbReference>
<feature type="compositionally biased region" description="Low complexity" evidence="4">
    <location>
        <begin position="1242"/>
        <end position="1259"/>
    </location>
</feature>
<feature type="compositionally biased region" description="Polar residues" evidence="4">
    <location>
        <begin position="1165"/>
        <end position="1181"/>
    </location>
</feature>
<sequence>MATDGQMSLGTNTNIDLVRQRAQKAAEFYQQQQVGYGAGDQMAPTTHASTTNHHFRVPPQYSEAYTTNHNSGGTQVHSADGFTGAGGGTYTNLNRVLSDESFESALAPSSSDSFYRAKMRAGIIDMRSSYNERYGGGNGRARARTFHGPHTGNRPRTHTYALENKQPLSGQQQQPSQTQKTVSLTQYNSHSQQQPAPQKPARTYATNKVQLYRSSSDLEVDVGETDAPPPAPASLHREYGSTSSLDVLGTSDNFFNMLSEFRNQALDQRSPAPPHLKELLKGRLESTSEPLIQGSTDSSKSSVKFLNGLGSGEKDTSVDEVDGLKGNKAKSKHKERKQRAKSITGEGSASILKKLRGKVDSDLTSNKSEDRTISEDSQSRSEEHLRCRAFVHFDCQSVGVDLDKVIQQRLLGLSYKTNISTGASAASGQRTSLATDKDDPDILADTDEGDGKSNELVLSCPFFRNELGGEDERTVSLTKVTAHKRLAGNNTTSVPSISSKSQVRHPACCGVAILDSSPSPSGQILPPLVSHRGHVIEYVDHGAYYYRHFFYTQDHHNLFGMDDNLGPVAISIRREKLDLEDRTNNLGKADYGTAQYRIICRTSELTTLRGCILEDAIPSRMTSSRGVPFKDILEMAVPEVQISCLRQAVAGPKTCEQLLKLDEQGISNTYKVGIVYCKSGQCTEEEMYNNEYSDPAFEEFLNLISQKVRLKGFEKYRAGLDCKTDTTGTHSYYTTFNNNEIMFHVSTLLPFTPNNKQQLLRKRHIGNDIVTVVFQEPGALPFTPQTVRSQFQHVFIIVRVSNPNTDSARYSVAITRSKDVPPFGPPIPHNCSFKKTQDFVDFLLAKIINAENAAHKSEKFLTMATRTRQEYLKDLAINYVTNTSVDSGSKLSKFGLGSGRKKEKPKQKVIPDMFAKGAIVWKVQVEDMGTASQVECLLAIAADTIVLVEQTNKDVIFTIPSSTVIGWTHQPTSLRLYFGAGECLLLRPMSGEYEEMMEIITRLQAVTNGTETSKMALKRNGLGQLGFHIQSEGIVTDVEPYGFAYEAGLRKGSRLVEICKVATTTLSHDQIVDLLRTSAVVKVVVVPPMEDGSPRGFITLNTHLPHTSLMSINTIMISEQLHASPHQGSVESLYLPRGDNSLSSSTIVSTTNNGKPSPSAHHKTLQQTQSSSAYDQRQRPSVAQHGYSDSTLSSGRSSDDGRFGHSRQDSADLYGSLGGSHEGHTSSGEEPHSRNSSHDSSDYSMSAISMRSRSSQHSQPPLRRGEHINASTDVSNDGSIYMSGGQNANSKRQFANMEYPSGIPATGNIALELLKQTQNTKYLLGQGGQARPVTDSMRGSRDGGNPGSSTNLSLISEGTSSSSSHYSHHNDPVRLIKDEVTRRKEALAATRANKPVMKKGLTEPPTSSPKASRRNLSGMMSEESLPSRLRPGMSSQKQAREVARADFQEELMRLIDPDLSENDLVGFNQPGSQAPRKAGRLQRTLSDESLSNSKVASNDKAQSQGSDSVTQRLSPRAVSDLANARQRSKSTMDNRVPLMESAAALDWSKLVNVASKAIDETDSGSKSNLRRGDAGHEHEDSDSQDDQPPPRPPSPEMSLGLTNSTSGMPSSYTSMSSTPQQRILDLEQRVTKLSQELDKVRGQTGKVRDGNRDTGSAGRQCQTSGGIPDSCHPAPPLHRVVFQYNRSPVNTSPSPQGPNKTYL</sequence>
<evidence type="ECO:0000256" key="3">
    <source>
        <dbReference type="ARBA" id="ARBA00023054"/>
    </source>
</evidence>
<evidence type="ECO:0000256" key="2">
    <source>
        <dbReference type="ARBA" id="ARBA00022553"/>
    </source>
</evidence>
<feature type="compositionally biased region" description="Basic and acidic residues" evidence="4">
    <location>
        <begin position="1221"/>
        <end position="1241"/>
    </location>
</feature>
<evidence type="ECO:0000256" key="4">
    <source>
        <dbReference type="SAM" id="MobiDB-lite"/>
    </source>
</evidence>
<dbReference type="CDD" id="cd06745">
    <property type="entry name" value="PDZ_SIPA1-like"/>
    <property type="match status" value="1"/>
</dbReference>
<feature type="compositionally biased region" description="Polar residues" evidence="4">
    <location>
        <begin position="422"/>
        <end position="434"/>
    </location>
</feature>
<feature type="compositionally biased region" description="Polar residues" evidence="4">
    <location>
        <begin position="1347"/>
        <end position="1359"/>
    </location>
</feature>
<dbReference type="RefSeq" id="XP_055879105.1">
    <property type="nucleotide sequence ID" value="XM_056023130.1"/>
</dbReference>
<feature type="region of interest" description="Disordered" evidence="4">
    <location>
        <begin position="1325"/>
        <end position="1442"/>
    </location>
</feature>
<feature type="compositionally biased region" description="Low complexity" evidence="4">
    <location>
        <begin position="165"/>
        <end position="181"/>
    </location>
</feature>
<evidence type="ECO:0000259" key="5">
    <source>
        <dbReference type="PROSITE" id="PS50085"/>
    </source>
</evidence>
<accession>A0A9W2ZVN3</accession>
<evidence type="ECO:0000313" key="10">
    <source>
        <dbReference type="RefSeq" id="XP_055879105.1"/>
    </source>
</evidence>
<dbReference type="PROSITE" id="PS50085">
    <property type="entry name" value="RAPGAP"/>
    <property type="match status" value="1"/>
</dbReference>
<feature type="region of interest" description="Disordered" evidence="4">
    <location>
        <begin position="422"/>
        <end position="448"/>
    </location>
</feature>
<dbReference type="GeneID" id="106055345"/>
<dbReference type="InterPro" id="IPR050989">
    <property type="entry name" value="Rap1_Ran_GAP"/>
</dbReference>
<proteinExistence type="predicted"/>
<name>A0A9W2ZVN3_BIOGL</name>
<dbReference type="Pfam" id="PF02145">
    <property type="entry name" value="Rap_GAP"/>
    <property type="match status" value="1"/>
</dbReference>
<dbReference type="Pfam" id="PF00595">
    <property type="entry name" value="PDZ"/>
    <property type="match status" value="1"/>
</dbReference>
<dbReference type="OrthoDB" id="2499658at2759"/>
<dbReference type="InterPro" id="IPR036034">
    <property type="entry name" value="PDZ_sf"/>
</dbReference>
<dbReference type="Proteomes" id="UP001165740">
    <property type="component" value="Chromosome 3"/>
</dbReference>
<feature type="region of interest" description="Disordered" evidence="4">
    <location>
        <begin position="1635"/>
        <end position="1703"/>
    </location>
</feature>
<feature type="compositionally biased region" description="Polar residues" evidence="4">
    <location>
        <begin position="1653"/>
        <end position="1665"/>
    </location>
</feature>
<dbReference type="FunFam" id="3.40.50.11210:FF:000002">
    <property type="entry name" value="Signal-induced proliferation-associated 1-like protein 1"/>
    <property type="match status" value="1"/>
</dbReference>
<feature type="compositionally biased region" description="Basic and acidic residues" evidence="4">
    <location>
        <begin position="1197"/>
        <end position="1210"/>
    </location>
</feature>
<feature type="compositionally biased region" description="Basic and acidic residues" evidence="4">
    <location>
        <begin position="1635"/>
        <end position="1652"/>
    </location>
</feature>
<dbReference type="SUPFAM" id="SSF50156">
    <property type="entry name" value="PDZ domain-like"/>
    <property type="match status" value="1"/>
</dbReference>
<dbReference type="RefSeq" id="XP_055879106.1">
    <property type="nucleotide sequence ID" value="XM_056023131.1"/>
</dbReference>
<evidence type="ECO:0000313" key="9">
    <source>
        <dbReference type="RefSeq" id="XP_055879104.1"/>
    </source>
</evidence>
<dbReference type="GO" id="GO:0005737">
    <property type="term" value="C:cytoplasm"/>
    <property type="evidence" value="ECO:0007669"/>
    <property type="project" value="TreeGrafter"/>
</dbReference>
<dbReference type="Gene3D" id="2.30.42.10">
    <property type="match status" value="1"/>
</dbReference>
<dbReference type="SMART" id="SM00228">
    <property type="entry name" value="PDZ"/>
    <property type="match status" value="1"/>
</dbReference>
<feature type="compositionally biased region" description="Basic and acidic residues" evidence="4">
    <location>
        <begin position="312"/>
        <end position="325"/>
    </location>
</feature>
<keyword evidence="3" id="KW-0175">Coiled coil</keyword>
<evidence type="ECO:0000259" key="6">
    <source>
        <dbReference type="PROSITE" id="PS50106"/>
    </source>
</evidence>
<feature type="region of interest" description="Disordered" evidence="4">
    <location>
        <begin position="1558"/>
        <end position="1620"/>
    </location>
</feature>
<feature type="compositionally biased region" description="Polar residues" evidence="4">
    <location>
        <begin position="1684"/>
        <end position="1703"/>
    </location>
</feature>
<feature type="compositionally biased region" description="Basic residues" evidence="4">
    <location>
        <begin position="141"/>
        <end position="157"/>
    </location>
</feature>
<keyword evidence="7" id="KW-1185">Reference proteome</keyword>
<dbReference type="SUPFAM" id="SSF111347">
    <property type="entry name" value="Rap/Ran-GAP"/>
    <property type="match status" value="1"/>
</dbReference>
<protein>
    <submittedName>
        <fullName evidence="8 9">Signal-induced proliferation-associated 1-like protein 2 isoform X1</fullName>
    </submittedName>
</protein>
<feature type="domain" description="PDZ" evidence="6">
    <location>
        <begin position="1014"/>
        <end position="1090"/>
    </location>
</feature>
<feature type="region of interest" description="Disordered" evidence="4">
    <location>
        <begin position="1461"/>
        <end position="1535"/>
    </location>
</feature>
<feature type="compositionally biased region" description="Polar residues" evidence="4">
    <location>
        <begin position="1269"/>
        <end position="1287"/>
    </location>
</feature>
<reference evidence="8 9" key="1">
    <citation type="submission" date="2025-04" db="UniProtKB">
        <authorList>
            <consortium name="RefSeq"/>
        </authorList>
    </citation>
    <scope>IDENTIFICATION</scope>
</reference>
<evidence type="ECO:0000313" key="8">
    <source>
        <dbReference type="RefSeq" id="XP_055879103.1"/>
    </source>
</evidence>
<evidence type="ECO:0000256" key="1">
    <source>
        <dbReference type="ARBA" id="ARBA00022468"/>
    </source>
</evidence>
<dbReference type="OMA" id="FDTAMAP"/>
<feature type="compositionally biased region" description="Basic residues" evidence="4">
    <location>
        <begin position="327"/>
        <end position="340"/>
    </location>
</feature>
<dbReference type="GO" id="GO:0051056">
    <property type="term" value="P:regulation of small GTPase mediated signal transduction"/>
    <property type="evidence" value="ECO:0007669"/>
    <property type="project" value="InterPro"/>
</dbReference>
<dbReference type="InterPro" id="IPR035974">
    <property type="entry name" value="Rap/Ran-GAP_sf"/>
</dbReference>
<feature type="region of interest" description="Disordered" evidence="4">
    <location>
        <begin position="287"/>
        <end position="347"/>
    </location>
</feature>
<feature type="domain" description="Rap-GAP" evidence="5">
    <location>
        <begin position="658"/>
        <end position="875"/>
    </location>
</feature>
<feature type="region of interest" description="Disordered" evidence="4">
    <location>
        <begin position="359"/>
        <end position="381"/>
    </location>
</feature>
<feature type="region of interest" description="Disordered" evidence="4">
    <location>
        <begin position="134"/>
        <end position="202"/>
    </location>
</feature>
<dbReference type="GO" id="GO:0005096">
    <property type="term" value="F:GTPase activator activity"/>
    <property type="evidence" value="ECO:0007669"/>
    <property type="project" value="UniProtKB-KW"/>
</dbReference>
<dbReference type="RefSeq" id="XP_055879104.1">
    <property type="nucleotide sequence ID" value="XM_056023129.1"/>
</dbReference>
<feature type="region of interest" description="Disordered" evidence="4">
    <location>
        <begin position="1144"/>
        <end position="1287"/>
    </location>
</feature>
<feature type="compositionally biased region" description="Basic and acidic residues" evidence="4">
    <location>
        <begin position="1368"/>
        <end position="1386"/>
    </location>
</feature>
<feature type="compositionally biased region" description="Acidic residues" evidence="4">
    <location>
        <begin position="438"/>
        <end position="448"/>
    </location>
</feature>
<dbReference type="RefSeq" id="XP_055879103.1">
    <property type="nucleotide sequence ID" value="XM_056023128.1"/>
</dbReference>
<dbReference type="PANTHER" id="PTHR15711">
    <property type="entry name" value="RAP GTPASE-ACTIVATING PROTEIN"/>
    <property type="match status" value="1"/>
</dbReference>
<feature type="compositionally biased region" description="Low complexity" evidence="4">
    <location>
        <begin position="1604"/>
        <end position="1619"/>
    </location>
</feature>
<evidence type="ECO:0000313" key="7">
    <source>
        <dbReference type="Proteomes" id="UP001165740"/>
    </source>
</evidence>
<feature type="compositionally biased region" description="Basic and acidic residues" evidence="4">
    <location>
        <begin position="1570"/>
        <end position="1581"/>
    </location>
</feature>
<organism evidence="7 11">
    <name type="scientific">Biomphalaria glabrata</name>
    <name type="common">Bloodfluke planorb</name>
    <name type="synonym">Freshwater snail</name>
    <dbReference type="NCBI Taxonomy" id="6526"/>
    <lineage>
        <taxon>Eukaryota</taxon>
        <taxon>Metazoa</taxon>
        <taxon>Spiralia</taxon>
        <taxon>Lophotrochozoa</taxon>
        <taxon>Mollusca</taxon>
        <taxon>Gastropoda</taxon>
        <taxon>Heterobranchia</taxon>
        <taxon>Euthyneura</taxon>
        <taxon>Panpulmonata</taxon>
        <taxon>Hygrophila</taxon>
        <taxon>Lymnaeoidea</taxon>
        <taxon>Planorbidae</taxon>
        <taxon>Biomphalaria</taxon>
    </lineage>
</organism>
<feature type="region of interest" description="Disordered" evidence="4">
    <location>
        <begin position="217"/>
        <end position="238"/>
    </location>
</feature>
<feature type="compositionally biased region" description="Polar residues" evidence="4">
    <location>
        <begin position="1483"/>
        <end position="1513"/>
    </location>
</feature>
<dbReference type="Gene3D" id="3.40.50.11210">
    <property type="entry name" value="Rap/Ran-GAP"/>
    <property type="match status" value="1"/>
</dbReference>
<dbReference type="PROSITE" id="PS50106">
    <property type="entry name" value="PDZ"/>
    <property type="match status" value="1"/>
</dbReference>
<dbReference type="PANTHER" id="PTHR15711:SF22">
    <property type="entry name" value="RAP-GAP DOMAIN-CONTAINING PROTEIN"/>
    <property type="match status" value="1"/>
</dbReference>
<gene>
    <name evidence="8 9 10 11" type="primary">LOC106055345</name>
</gene>
<keyword evidence="2" id="KW-0597">Phosphoprotein</keyword>
<feature type="compositionally biased region" description="Polar residues" evidence="4">
    <location>
        <begin position="1144"/>
        <end position="1156"/>
    </location>
</feature>
<dbReference type="Pfam" id="PF21022">
    <property type="entry name" value="Rap-GAP_dimer"/>
    <property type="match status" value="1"/>
</dbReference>